<dbReference type="InterPro" id="IPR002678">
    <property type="entry name" value="DUF34/NIF3"/>
</dbReference>
<dbReference type="FunFam" id="3.40.1390.30:FF:000001">
    <property type="entry name" value="GTP cyclohydrolase 1 type 2"/>
    <property type="match status" value="1"/>
</dbReference>
<evidence type="ECO:0000256" key="4">
    <source>
        <dbReference type="PIRSR" id="PIRSR602678-1"/>
    </source>
</evidence>
<dbReference type="Proteomes" id="UP000824044">
    <property type="component" value="Unassembled WGS sequence"/>
</dbReference>
<evidence type="ECO:0000313" key="5">
    <source>
        <dbReference type="EMBL" id="HIZ24082.1"/>
    </source>
</evidence>
<comment type="caution">
    <text evidence="5">The sequence shown here is derived from an EMBL/GenBank/DDBJ whole genome shotgun (WGS) entry which is preliminary data.</text>
</comment>
<dbReference type="PANTHER" id="PTHR13799">
    <property type="entry name" value="NGG1 INTERACTING FACTOR 3"/>
    <property type="match status" value="1"/>
</dbReference>
<dbReference type="GO" id="GO:0005737">
    <property type="term" value="C:cytoplasm"/>
    <property type="evidence" value="ECO:0007669"/>
    <property type="project" value="TreeGrafter"/>
</dbReference>
<feature type="binding site" evidence="4">
    <location>
        <position position="70"/>
    </location>
    <ligand>
        <name>a divalent metal cation</name>
        <dbReference type="ChEBI" id="CHEBI:60240"/>
        <label>1</label>
    </ligand>
</feature>
<dbReference type="EMBL" id="DXBS01000028">
    <property type="protein sequence ID" value="HIZ24082.1"/>
    <property type="molecule type" value="Genomic_DNA"/>
</dbReference>
<proteinExistence type="inferred from homology"/>
<dbReference type="SUPFAM" id="SSF102705">
    <property type="entry name" value="NIF3 (NGG1p interacting factor 3)-like"/>
    <property type="match status" value="1"/>
</dbReference>
<evidence type="ECO:0000313" key="6">
    <source>
        <dbReference type="Proteomes" id="UP000824044"/>
    </source>
</evidence>
<comment type="similarity">
    <text evidence="1">Belongs to the GTP cyclohydrolase I type 2/NIF3 family.</text>
</comment>
<dbReference type="AlphaFoldDB" id="A0A9D2DVP1"/>
<reference evidence="5" key="1">
    <citation type="journal article" date="2021" name="PeerJ">
        <title>Extensive microbial diversity within the chicken gut microbiome revealed by metagenomics and culture.</title>
        <authorList>
            <person name="Gilroy R."/>
            <person name="Ravi A."/>
            <person name="Getino M."/>
            <person name="Pursley I."/>
            <person name="Horton D.L."/>
            <person name="Alikhan N.F."/>
            <person name="Baker D."/>
            <person name="Gharbi K."/>
            <person name="Hall N."/>
            <person name="Watson M."/>
            <person name="Adriaenssens E.M."/>
            <person name="Foster-Nyarko E."/>
            <person name="Jarju S."/>
            <person name="Secka A."/>
            <person name="Antonio M."/>
            <person name="Oren A."/>
            <person name="Chaudhuri R.R."/>
            <person name="La Ragione R."/>
            <person name="Hildebrand F."/>
            <person name="Pallen M.J."/>
        </authorList>
    </citation>
    <scope>NUCLEOTIDE SEQUENCE</scope>
    <source>
        <strain evidence="5">CHK33-5263</strain>
    </source>
</reference>
<evidence type="ECO:0000256" key="1">
    <source>
        <dbReference type="ARBA" id="ARBA00006964"/>
    </source>
</evidence>
<dbReference type="Gene3D" id="3.40.1390.30">
    <property type="entry name" value="NIF3 (NGG1p interacting factor 3)-like"/>
    <property type="match status" value="2"/>
</dbReference>
<dbReference type="Pfam" id="PF01784">
    <property type="entry name" value="DUF34_NIF3"/>
    <property type="match status" value="1"/>
</dbReference>
<protein>
    <recommendedName>
        <fullName evidence="2">GTP cyclohydrolase 1 type 2 homolog</fullName>
    </recommendedName>
</protein>
<organism evidence="5 6">
    <name type="scientific">Candidatus Gallimonas intestinigallinarum</name>
    <dbReference type="NCBI Taxonomy" id="2838604"/>
    <lineage>
        <taxon>Bacteria</taxon>
        <taxon>Bacillati</taxon>
        <taxon>Bacillota</taxon>
        <taxon>Clostridia</taxon>
        <taxon>Candidatus Gallimonas</taxon>
    </lineage>
</organism>
<evidence type="ECO:0000256" key="2">
    <source>
        <dbReference type="ARBA" id="ARBA00022112"/>
    </source>
</evidence>
<dbReference type="InterPro" id="IPR036069">
    <property type="entry name" value="DUF34/NIF3_sf"/>
</dbReference>
<name>A0A9D2DVP1_9FIRM</name>
<feature type="binding site" evidence="4">
    <location>
        <position position="71"/>
    </location>
    <ligand>
        <name>a divalent metal cation</name>
        <dbReference type="ChEBI" id="CHEBI:60240"/>
        <label>1</label>
    </ligand>
</feature>
<feature type="binding site" evidence="4">
    <location>
        <position position="226"/>
    </location>
    <ligand>
        <name>a divalent metal cation</name>
        <dbReference type="ChEBI" id="CHEBI:60240"/>
        <label>1</label>
    </ligand>
</feature>
<reference evidence="5" key="2">
    <citation type="submission" date="2021-04" db="EMBL/GenBank/DDBJ databases">
        <authorList>
            <person name="Gilroy R."/>
        </authorList>
    </citation>
    <scope>NUCLEOTIDE SEQUENCE</scope>
    <source>
        <strain evidence="5">CHK33-5263</strain>
    </source>
</reference>
<accession>A0A9D2DVP1</accession>
<feature type="binding site" evidence="4">
    <location>
        <position position="105"/>
    </location>
    <ligand>
        <name>a divalent metal cation</name>
        <dbReference type="ChEBI" id="CHEBI:60240"/>
        <label>1</label>
    </ligand>
</feature>
<evidence type="ECO:0000256" key="3">
    <source>
        <dbReference type="ARBA" id="ARBA00022723"/>
    </source>
</evidence>
<feature type="binding site" evidence="4">
    <location>
        <position position="222"/>
    </location>
    <ligand>
        <name>a divalent metal cation</name>
        <dbReference type="ChEBI" id="CHEBI:60240"/>
        <label>1</label>
    </ligand>
</feature>
<sequence>MQLKNVYEQIDALAPFALSKEYCDTYKFYDNSGVIVDCGGEVRGVLCSLDLSMRAVEEAKKAGANVIVTHHPAIYQPVSSLKQDSAVLACAQAGISVISAHLNLDSAAGGIDEELMLGLGGISGRSMHILTDGSYGKAFAVHEEPLDSFVARVKARFQTERVVVYGTRPVKKVASFCGAGMDDETVAFALTEGADTFVSSDAKHHHIAALVEHGVNVVLLTHYAAENYGFVRFAENLKNKLKGLPVTVFTDERLL</sequence>
<dbReference type="GO" id="GO:0046872">
    <property type="term" value="F:metal ion binding"/>
    <property type="evidence" value="ECO:0007669"/>
    <property type="project" value="UniProtKB-KW"/>
</dbReference>
<dbReference type="PANTHER" id="PTHR13799:SF14">
    <property type="entry name" value="GTP CYCLOHYDROLASE 1 TYPE 2 HOMOLOG"/>
    <property type="match status" value="1"/>
</dbReference>
<gene>
    <name evidence="5" type="ORF">H9812_01195</name>
</gene>
<keyword evidence="3 4" id="KW-0479">Metal-binding</keyword>